<feature type="signal peptide" evidence="1">
    <location>
        <begin position="1"/>
        <end position="28"/>
    </location>
</feature>
<keyword evidence="1" id="KW-0732">Signal</keyword>
<sequence length="318" mass="32710">MRRHISKLFMACLMAMTLMVVSAASAFAAGTGMDWSGDSKITVQGTGVAPTYAVNAVQARMLARRAAVVDAYRQLAEMVKGVNVDSETTVENMMVTSDVTKTKVTALIQGARVVSEQAIDGGGYAVTMEMSVFGASNSLATAVLPTNTVPTSFPAPDASVPASTPSSVQVNVQVTPGTTTQQTPATTLPSVTVPSHQGSSAAAAPAGQAIGGYTGLIVDCRGLGLKPVMSPVIKNANGEPIYGYKNLDSATVIANGMASYTTDLSKATRAGTNPLVVKAVGLDNHNGNPILSVADANRVLIENGATGFLDRTNVVFVR</sequence>
<dbReference type="OrthoDB" id="9813452at2"/>
<evidence type="ECO:0000313" key="4">
    <source>
        <dbReference type="Proteomes" id="UP000283442"/>
    </source>
</evidence>
<evidence type="ECO:0000256" key="1">
    <source>
        <dbReference type="SAM" id="SignalP"/>
    </source>
</evidence>
<dbReference type="Proteomes" id="UP000283442">
    <property type="component" value="Unassembled WGS sequence"/>
</dbReference>
<proteinExistence type="predicted"/>
<reference evidence="3 4" key="1">
    <citation type="submission" date="2018-08" db="EMBL/GenBank/DDBJ databases">
        <title>A genome reference for cultivated species of the human gut microbiota.</title>
        <authorList>
            <person name="Zou Y."/>
            <person name="Xue W."/>
            <person name="Luo G."/>
        </authorList>
    </citation>
    <scope>NUCLEOTIDE SEQUENCE [LARGE SCALE GENOMIC DNA]</scope>
    <source>
        <strain evidence="3 4">AM25-21AC</strain>
    </source>
</reference>
<comment type="caution">
    <text evidence="3">The sequence shown here is derived from an EMBL/GenBank/DDBJ whole genome shotgun (WGS) entry which is preliminary data.</text>
</comment>
<evidence type="ECO:0000313" key="3">
    <source>
        <dbReference type="EMBL" id="RHF52356.1"/>
    </source>
</evidence>
<dbReference type="AlphaFoldDB" id="A0A414NY28"/>
<name>A0A414NY28_9FIRM</name>
<feature type="chain" id="PRO_5039179347" description="Lipoprotein LPP20-like domain-containing protein" evidence="1">
    <location>
        <begin position="29"/>
        <end position="318"/>
    </location>
</feature>
<dbReference type="EMBL" id="QRHE01000003">
    <property type="protein sequence ID" value="RHF52356.1"/>
    <property type="molecule type" value="Genomic_DNA"/>
</dbReference>
<evidence type="ECO:0000259" key="2">
    <source>
        <dbReference type="Pfam" id="PF02169"/>
    </source>
</evidence>
<dbReference type="InterPro" id="IPR024952">
    <property type="entry name" value="LPP20-like_dom"/>
</dbReference>
<feature type="domain" description="Lipoprotein LPP20-like" evidence="2">
    <location>
        <begin position="57"/>
        <end position="125"/>
    </location>
</feature>
<dbReference type="Pfam" id="PF02169">
    <property type="entry name" value="LPP20"/>
    <property type="match status" value="1"/>
</dbReference>
<protein>
    <recommendedName>
        <fullName evidence="2">Lipoprotein LPP20-like domain-containing protein</fullName>
    </recommendedName>
</protein>
<gene>
    <name evidence="3" type="ORF">DW674_04060</name>
</gene>
<accession>A0A414NY28</accession>
<dbReference type="RefSeq" id="WP_118175427.1">
    <property type="nucleotide sequence ID" value="NZ_CAUEAC010000006.1"/>
</dbReference>
<organism evidence="3 4">
    <name type="scientific">Mitsuokella multacida</name>
    <dbReference type="NCBI Taxonomy" id="52226"/>
    <lineage>
        <taxon>Bacteria</taxon>
        <taxon>Bacillati</taxon>
        <taxon>Bacillota</taxon>
        <taxon>Negativicutes</taxon>
        <taxon>Selenomonadales</taxon>
        <taxon>Selenomonadaceae</taxon>
        <taxon>Mitsuokella</taxon>
    </lineage>
</organism>